<evidence type="ECO:0000256" key="1">
    <source>
        <dbReference type="SAM" id="MobiDB-lite"/>
    </source>
</evidence>
<feature type="compositionally biased region" description="Basic and acidic residues" evidence="1">
    <location>
        <begin position="8"/>
        <end position="17"/>
    </location>
</feature>
<dbReference type="InterPro" id="IPR011989">
    <property type="entry name" value="ARM-like"/>
</dbReference>
<feature type="domain" description="TIR" evidence="2">
    <location>
        <begin position="511"/>
        <end position="624"/>
    </location>
</feature>
<dbReference type="RefSeq" id="XP_066929190.1">
    <property type="nucleotide sequence ID" value="XM_067073089.1"/>
</dbReference>
<dbReference type="InterPro" id="IPR035897">
    <property type="entry name" value="Toll_tir_struct_dom_sf"/>
</dbReference>
<dbReference type="AlphaFoldDB" id="A0A7M5V906"/>
<dbReference type="InterPro" id="IPR016024">
    <property type="entry name" value="ARM-type_fold"/>
</dbReference>
<organism evidence="3 4">
    <name type="scientific">Clytia hemisphaerica</name>
    <dbReference type="NCBI Taxonomy" id="252671"/>
    <lineage>
        <taxon>Eukaryota</taxon>
        <taxon>Metazoa</taxon>
        <taxon>Cnidaria</taxon>
        <taxon>Hydrozoa</taxon>
        <taxon>Hydroidolina</taxon>
        <taxon>Leptothecata</taxon>
        <taxon>Obeliida</taxon>
        <taxon>Clytiidae</taxon>
        <taxon>Clytia</taxon>
    </lineage>
</organism>
<dbReference type="GO" id="GO:0007165">
    <property type="term" value="P:signal transduction"/>
    <property type="evidence" value="ECO:0007669"/>
    <property type="project" value="InterPro"/>
</dbReference>
<dbReference type="InterPro" id="IPR000157">
    <property type="entry name" value="TIR_dom"/>
</dbReference>
<dbReference type="SUPFAM" id="SSF48371">
    <property type="entry name" value="ARM repeat"/>
    <property type="match status" value="1"/>
</dbReference>
<feature type="region of interest" description="Disordered" evidence="1">
    <location>
        <begin position="642"/>
        <end position="663"/>
    </location>
</feature>
<feature type="compositionally biased region" description="Acidic residues" evidence="1">
    <location>
        <begin position="480"/>
        <end position="500"/>
    </location>
</feature>
<dbReference type="SUPFAM" id="SSF52200">
    <property type="entry name" value="Toll/Interleukin receptor TIR domain"/>
    <property type="match status" value="1"/>
</dbReference>
<dbReference type="PANTHER" id="PTHR46270:SF2">
    <property type="entry name" value="TIR DOMAIN-CONTAINING PROTEIN"/>
    <property type="match status" value="1"/>
</dbReference>
<proteinExistence type="predicted"/>
<dbReference type="Gene3D" id="3.40.50.10140">
    <property type="entry name" value="Toll/interleukin-1 receptor homology (TIR) domain"/>
    <property type="match status" value="1"/>
</dbReference>
<feature type="compositionally biased region" description="Polar residues" evidence="1">
    <location>
        <begin position="19"/>
        <end position="29"/>
    </location>
</feature>
<keyword evidence="4" id="KW-1185">Reference proteome</keyword>
<reference evidence="3" key="1">
    <citation type="submission" date="2021-01" db="UniProtKB">
        <authorList>
            <consortium name="EnsemblMetazoa"/>
        </authorList>
    </citation>
    <scope>IDENTIFICATION</scope>
</reference>
<evidence type="ECO:0000313" key="3">
    <source>
        <dbReference type="EnsemblMetazoa" id="CLYHEMP011789.1"/>
    </source>
</evidence>
<sequence length="748" mass="85960">MGSGSTKKSKEDREPRMDSIQNNNNSDEVSLNKDGETVVDFLQNFENLLQTCSGLFDDGIDAFKWATENSCNLFDQLTRSCLRNTAGGKRHLEREEREEIASKVVISDITKHFTDCLQYIRQNYPDALEKDEKSLKNEFQSLDEEEDSKEKLELTILFQKIICAIVGFFVNNVDVSKNFGGKCVENGTVGILLQYVESYQNICFEEDKTDVKFENLRENKRIQTVNRVLSFHHNISKDFCEHMVKNKAIETMAPYVNSTNPLLAMKSLLVLSHLISEEQNNMITSTDGPISILLQHLEGAAKSNSNRYNGFETSELLMGLSKILQNDQNKKKVGDQGGIEILSQIIYKITSSNSEDENNMKILEFVFNCIYLLSFHEDNKENIMNNGVIVHALHNCSSMNNKSILIDAHGTLWELKDKKTRVPMKHHYMRSKSMKSKKATLPKLRKKSRSHSELEWNENQQLPNARELSVNEPISGGSSETEEKEEQDEEDEQQPEEEEDVVIKEQKLQHIMISYQWSHQPIMLKVRDKLQEEGFTVWIDLDEMKGSTLEAMANAVEDAYLILVTVSSNYKASANTRSEAEYAFQLKKPIIPLMMERDYKADGWLGFIVGSKLWIDFIDENNIESSSLNNLVAEIHRQGFKPDNENEVLKPQPSPQPSTKFNDREELRRKISQWTPDDVRKWITSNELIVNGDVIVKHLDGYVLLHLFDLRKEAPDTFYKFLKKDLALDTLKNLFQFADCLAKLLDDT</sequence>
<evidence type="ECO:0000313" key="4">
    <source>
        <dbReference type="Proteomes" id="UP000594262"/>
    </source>
</evidence>
<evidence type="ECO:0000259" key="2">
    <source>
        <dbReference type="Pfam" id="PF13676"/>
    </source>
</evidence>
<feature type="region of interest" description="Disordered" evidence="1">
    <location>
        <begin position="423"/>
        <end position="501"/>
    </location>
</feature>
<feature type="region of interest" description="Disordered" evidence="1">
    <location>
        <begin position="1"/>
        <end position="31"/>
    </location>
</feature>
<accession>A0A7M5V906</accession>
<dbReference type="OrthoDB" id="5954941at2759"/>
<protein>
    <recommendedName>
        <fullName evidence="2">TIR domain-containing protein</fullName>
    </recommendedName>
</protein>
<dbReference type="Gene3D" id="1.25.10.10">
    <property type="entry name" value="Leucine-rich Repeat Variant"/>
    <property type="match status" value="1"/>
</dbReference>
<dbReference type="PANTHER" id="PTHR46270">
    <property type="entry name" value="ARMADILLO-TYPE FOLD-RELATED"/>
    <property type="match status" value="1"/>
</dbReference>
<dbReference type="EnsemblMetazoa" id="CLYHEMT011789.1">
    <property type="protein sequence ID" value="CLYHEMP011789.1"/>
    <property type="gene ID" value="CLYHEMG011789"/>
</dbReference>
<dbReference type="Pfam" id="PF13676">
    <property type="entry name" value="TIR_2"/>
    <property type="match status" value="1"/>
</dbReference>
<feature type="compositionally biased region" description="Basic residues" evidence="1">
    <location>
        <begin position="423"/>
        <end position="449"/>
    </location>
</feature>
<name>A0A7M5V906_9CNID</name>
<dbReference type="Proteomes" id="UP000594262">
    <property type="component" value="Unplaced"/>
</dbReference>
<dbReference type="GeneID" id="136816770"/>